<reference evidence="4 5" key="1">
    <citation type="submission" date="2023-11" db="EMBL/GenBank/DDBJ databases">
        <title>Paucibacter sp. nov., isolated from fresh soil in Korea.</title>
        <authorList>
            <person name="Le N.T.T."/>
        </authorList>
    </citation>
    <scope>NUCLEOTIDE SEQUENCE [LARGE SCALE GENOMIC DNA]</scope>
    <source>
        <strain evidence="4 5">R3-3</strain>
    </source>
</reference>
<feature type="domain" description="DUF7901" evidence="3">
    <location>
        <begin position="54"/>
        <end position="166"/>
    </location>
</feature>
<organism evidence="4 5">
    <name type="scientific">Roseateles agri</name>
    <dbReference type="NCBI Taxonomy" id="3098619"/>
    <lineage>
        <taxon>Bacteria</taxon>
        <taxon>Pseudomonadati</taxon>
        <taxon>Pseudomonadota</taxon>
        <taxon>Betaproteobacteria</taxon>
        <taxon>Burkholderiales</taxon>
        <taxon>Sphaerotilaceae</taxon>
        <taxon>Roseateles</taxon>
    </lineage>
</organism>
<dbReference type="Pfam" id="PF25470">
    <property type="entry name" value="DUF7901"/>
    <property type="match status" value="1"/>
</dbReference>
<accession>A0ABU5DHJ7</accession>
<dbReference type="Proteomes" id="UP001285263">
    <property type="component" value="Unassembled WGS sequence"/>
</dbReference>
<evidence type="ECO:0000259" key="2">
    <source>
        <dbReference type="Pfam" id="PF07589"/>
    </source>
</evidence>
<dbReference type="SUPFAM" id="SSF56436">
    <property type="entry name" value="C-type lectin-like"/>
    <property type="match status" value="1"/>
</dbReference>
<name>A0ABU5DHJ7_9BURK</name>
<protein>
    <submittedName>
        <fullName evidence="4">PEP-CTERM sorting domain-containing protein</fullName>
    </submittedName>
</protein>
<proteinExistence type="predicted"/>
<dbReference type="RefSeq" id="WP_320423659.1">
    <property type="nucleotide sequence ID" value="NZ_JAXCLA010000004.1"/>
</dbReference>
<comment type="caution">
    <text evidence="4">The sequence shown here is derived from an EMBL/GenBank/DDBJ whole genome shotgun (WGS) entry which is preliminary data.</text>
</comment>
<keyword evidence="5" id="KW-1185">Reference proteome</keyword>
<dbReference type="InterPro" id="IPR016187">
    <property type="entry name" value="CTDL_fold"/>
</dbReference>
<gene>
    <name evidence="4" type="ORF">SNE35_14690</name>
</gene>
<feature type="domain" description="Ice-binding protein C-terminal" evidence="2">
    <location>
        <begin position="199"/>
        <end position="222"/>
    </location>
</feature>
<feature type="chain" id="PRO_5046393731" evidence="1">
    <location>
        <begin position="30"/>
        <end position="227"/>
    </location>
</feature>
<sequence>MHSVRSAAGGIKRIAAIACLSLSPFLAHAADVYSQPFAETAAGGYFSTAPGQFLQYDDFVVSTNSTVTSVTWWGADLAELMPGYTVNPTSFTVSIFADNGNNAPGTELSVTTIGNSGNATVVGDLLGLSLFQYSGSLSTPFTAVAGTKYWIGITDPTDNDNWYWATGSGPNGTHFALIGGNAMTVDDDMAFTLGGVAAAVPEPSSAALILLGGLGLFGIRKRQRQHS</sequence>
<evidence type="ECO:0000259" key="3">
    <source>
        <dbReference type="Pfam" id="PF25470"/>
    </source>
</evidence>
<dbReference type="EMBL" id="JAXCLA010000004">
    <property type="protein sequence ID" value="MDY0745765.1"/>
    <property type="molecule type" value="Genomic_DNA"/>
</dbReference>
<dbReference type="InterPro" id="IPR057223">
    <property type="entry name" value="DUF7901"/>
</dbReference>
<dbReference type="Pfam" id="PF07589">
    <property type="entry name" value="PEP-CTERM"/>
    <property type="match status" value="1"/>
</dbReference>
<evidence type="ECO:0000256" key="1">
    <source>
        <dbReference type="SAM" id="SignalP"/>
    </source>
</evidence>
<evidence type="ECO:0000313" key="5">
    <source>
        <dbReference type="Proteomes" id="UP001285263"/>
    </source>
</evidence>
<dbReference type="InterPro" id="IPR013424">
    <property type="entry name" value="Ice-binding_C"/>
</dbReference>
<evidence type="ECO:0000313" key="4">
    <source>
        <dbReference type="EMBL" id="MDY0745765.1"/>
    </source>
</evidence>
<keyword evidence="1" id="KW-0732">Signal</keyword>
<dbReference type="NCBIfam" id="TIGR02595">
    <property type="entry name" value="PEP_CTERM"/>
    <property type="match status" value="1"/>
</dbReference>
<feature type="signal peptide" evidence="1">
    <location>
        <begin position="1"/>
        <end position="29"/>
    </location>
</feature>